<dbReference type="STRING" id="324602.Caur_3088"/>
<dbReference type="EnsemblBacteria" id="ABY36287">
    <property type="protein sequence ID" value="ABY36287"/>
    <property type="gene ID" value="Caur_3088"/>
</dbReference>
<reference evidence="2" key="1">
    <citation type="journal article" date="2011" name="BMC Genomics">
        <title>Complete genome sequence of the filamentous anoxygenic phototrophic bacterium Chloroflexus aurantiacus.</title>
        <authorList>
            <person name="Tang K.H."/>
            <person name="Barry K."/>
            <person name="Chertkov O."/>
            <person name="Dalin E."/>
            <person name="Han C.S."/>
            <person name="Hauser L.J."/>
            <person name="Honchak B.M."/>
            <person name="Karbach L.E."/>
            <person name="Land M.L."/>
            <person name="Lapidus A."/>
            <person name="Larimer F.W."/>
            <person name="Mikhailova N."/>
            <person name="Pitluck S."/>
            <person name="Pierson B.K."/>
            <person name="Blankenship R.E."/>
        </authorList>
    </citation>
    <scope>NUCLEOTIDE SEQUENCE [LARGE SCALE GENOMIC DNA]</scope>
    <source>
        <strain evidence="2">ATCC 29366 / DSM 635 / J-10-fl</strain>
    </source>
</reference>
<accession>A9WHG1</accession>
<keyword evidence="2" id="KW-1185">Reference proteome</keyword>
<dbReference type="HOGENOM" id="CLU_025462_1_0_0"/>
<evidence type="ECO:0000313" key="1">
    <source>
        <dbReference type="EMBL" id="ABY36287.1"/>
    </source>
</evidence>
<dbReference type="InterPro" id="IPR021848">
    <property type="entry name" value="HODM_asu-like"/>
</dbReference>
<dbReference type="PATRIC" id="fig|324602.8.peg.3491"/>
<dbReference type="InParanoid" id="A9WHG1"/>
<proteinExistence type="predicted"/>
<dbReference type="Pfam" id="PF11927">
    <property type="entry name" value="HODM_asu-like"/>
    <property type="match status" value="1"/>
</dbReference>
<name>A9WHG1_CHLAA</name>
<dbReference type="eggNOG" id="ENOG502Z7ZS">
    <property type="taxonomic scope" value="Bacteria"/>
</dbReference>
<dbReference type="Proteomes" id="UP000002008">
    <property type="component" value="Chromosome"/>
</dbReference>
<organism evidence="1 2">
    <name type="scientific">Chloroflexus aurantiacus (strain ATCC 29366 / DSM 635 / J-10-fl)</name>
    <dbReference type="NCBI Taxonomy" id="324602"/>
    <lineage>
        <taxon>Bacteria</taxon>
        <taxon>Bacillati</taxon>
        <taxon>Chloroflexota</taxon>
        <taxon>Chloroflexia</taxon>
        <taxon>Chloroflexales</taxon>
        <taxon>Chloroflexineae</taxon>
        <taxon>Chloroflexaceae</taxon>
        <taxon>Chloroflexus</taxon>
    </lineage>
</organism>
<dbReference type="RefSeq" id="WP_012258940.1">
    <property type="nucleotide sequence ID" value="NC_010175.1"/>
</dbReference>
<evidence type="ECO:0000313" key="2">
    <source>
        <dbReference type="Proteomes" id="UP000002008"/>
    </source>
</evidence>
<evidence type="ECO:0008006" key="3">
    <source>
        <dbReference type="Google" id="ProtNLM"/>
    </source>
</evidence>
<dbReference type="KEGG" id="cau:Caur_3088"/>
<dbReference type="EMBL" id="CP000909">
    <property type="protein sequence ID" value="ABY36287.1"/>
    <property type="molecule type" value="Genomic_DNA"/>
</dbReference>
<dbReference type="AlphaFoldDB" id="A9WHG1"/>
<gene>
    <name evidence="1" type="ordered locus">Caur_3088</name>
</gene>
<protein>
    <recommendedName>
        <fullName evidence="3">DUF3445 domain-containing protein</fullName>
    </recommendedName>
</protein>
<sequence>MIEAWPFDPFVIPSPQVLRVGAYPLHGAPVFHVDPDHYYAELMLKRALLAADHSYYVQAYPESLPAQWELLEWGLAELHRSYPDWFVLRQRGAELEWENRLTNQVSTIRIGDDLGLLPIDWLGRQVQEDLLLMAVDEASGHPLIAGQLCFPNRWCLSDKMGLPLAAIHGPVPGFIAQLARSTDQLISRLQPQRPVWRRNWSLVVLPDLDLSPRLGPLDQQKSTVTADNAGERVFYRVERQTLVRMARHPVVLFTVRTYVAPLAQLTSNPQWTAAMAQLLRQLDPAILDYKGITPYLRPLLEHLDRRLYDLVS</sequence>